<reference evidence="2 3" key="1">
    <citation type="submission" date="2018-10" db="EMBL/GenBank/DDBJ databases">
        <authorList>
            <person name="Perry B.J."/>
            <person name="Sullivan J.T."/>
            <person name="Murphy R.J.T."/>
            <person name="Ramsay J.P."/>
            <person name="Ronson C.W."/>
        </authorList>
    </citation>
    <scope>NUCLEOTIDE SEQUENCE [LARGE SCALE GENOMIC DNA]</scope>
    <source>
        <strain evidence="2 3">R88b</strain>
    </source>
</reference>
<organism evidence="2 3">
    <name type="scientific">Mesorhizobium loti R88b</name>
    <dbReference type="NCBI Taxonomy" id="935548"/>
    <lineage>
        <taxon>Bacteria</taxon>
        <taxon>Pseudomonadati</taxon>
        <taxon>Pseudomonadota</taxon>
        <taxon>Alphaproteobacteria</taxon>
        <taxon>Hyphomicrobiales</taxon>
        <taxon>Phyllobacteriaceae</taxon>
        <taxon>Mesorhizobium</taxon>
    </lineage>
</organism>
<dbReference type="AlphaFoldDB" id="A0A6M7WM89"/>
<evidence type="ECO:0000313" key="2">
    <source>
        <dbReference type="EMBL" id="QKD02975.1"/>
    </source>
</evidence>
<evidence type="ECO:0000313" key="3">
    <source>
        <dbReference type="Proteomes" id="UP000503017"/>
    </source>
</evidence>
<feature type="chain" id="PRO_5027022255" evidence="1">
    <location>
        <begin position="22"/>
        <end position="185"/>
    </location>
</feature>
<protein>
    <submittedName>
        <fullName evidence="2">Uncharacterized protein</fullName>
    </submittedName>
</protein>
<evidence type="ECO:0000256" key="1">
    <source>
        <dbReference type="SAM" id="SignalP"/>
    </source>
</evidence>
<keyword evidence="1" id="KW-0732">Signal</keyword>
<accession>A0A6M7WM89</accession>
<sequence>MNRRTVLVGGLSSLVVSPAGGAEVPKTFPPVPKWRPSFSQPIDRVEDRFGYYFNQGSDFAILENGTCVLTETGLSDDEACKAALQTLSLIYNYHPDMKPSNMDDGNVLVSYNHPAFNVVLSDVAKAHWAEIEARHRDGLTPDEVLITPLGQNVFDELGKKALLGRCYMFMDAQAPKVIRIKRRAV</sequence>
<name>A0A6M7WM89_RHILI</name>
<dbReference type="Proteomes" id="UP000503017">
    <property type="component" value="Chromosome"/>
</dbReference>
<dbReference type="EMBL" id="CP033367">
    <property type="protein sequence ID" value="QKD02975.1"/>
    <property type="molecule type" value="Genomic_DNA"/>
</dbReference>
<gene>
    <name evidence="2" type="ORF">EB235_16900</name>
</gene>
<proteinExistence type="predicted"/>
<feature type="signal peptide" evidence="1">
    <location>
        <begin position="1"/>
        <end position="21"/>
    </location>
</feature>